<keyword evidence="2" id="KW-0808">Transferase</keyword>
<keyword evidence="2" id="KW-0328">Glycosyltransferase</keyword>
<feature type="domain" description="Glycosyltransferase 2-like" evidence="1">
    <location>
        <begin position="31"/>
        <end position="187"/>
    </location>
</feature>
<dbReference type="SUPFAM" id="SSF53448">
    <property type="entry name" value="Nucleotide-diphospho-sugar transferases"/>
    <property type="match status" value="1"/>
</dbReference>
<dbReference type="GO" id="GO:0016757">
    <property type="term" value="F:glycosyltransferase activity"/>
    <property type="evidence" value="ECO:0007669"/>
    <property type="project" value="UniProtKB-KW"/>
</dbReference>
<keyword evidence="3" id="KW-1185">Reference proteome</keyword>
<accession>A0ABT8KVV7</accession>
<evidence type="ECO:0000313" key="3">
    <source>
        <dbReference type="Proteomes" id="UP001172082"/>
    </source>
</evidence>
<sequence>MDSVDNLYLERYAYPKRLIKSDPNDEVNIIVVIPCFNEPDLITSLISLDQCDAPGCNVEVIIIINEAENCSIDISKRNRQTFDEASQWIYENKSESIDFHLIYLDNLPKKQAGVGLARKIGMDEAVRRFEFLKKHDNGIIVCFDADSQCDKNYFTAIEKHFLQYSLSPACSIYFEHPLDGKEFPTNIYEGIIYYELFLRYYVSALRYTGFPYAFQTIGSSMAVRSSFYQKQGGMNKKKAGEDFYFLHKLIPLGNYTELNETRVIPSPRISNRVPFGTGKAISQWVEGTGNLNNIYDPRSFMDLKQFIEKCDELFRINESQLQRLLDSLPDSISGFLLEQNITKKLIEINNNSSNIKTFKSRFFNWFNGFKVLKFVHYARDNHYEQVPVEQAIEWLMNVFYKDLEKSADTKEMLLKMRIYDRSRSDQIN</sequence>
<proteinExistence type="predicted"/>
<dbReference type="EC" id="2.4.-.-" evidence="2"/>
<dbReference type="Proteomes" id="UP001172082">
    <property type="component" value="Unassembled WGS sequence"/>
</dbReference>
<dbReference type="EMBL" id="JAUJEA010000013">
    <property type="protein sequence ID" value="MDN5204909.1"/>
    <property type="molecule type" value="Genomic_DNA"/>
</dbReference>
<name>A0ABT8KVV7_9BACT</name>
<dbReference type="InterPro" id="IPR029044">
    <property type="entry name" value="Nucleotide-diphossugar_trans"/>
</dbReference>
<protein>
    <submittedName>
        <fullName evidence="2">Glycosyltransferase</fullName>
        <ecNumber evidence="2">2.4.-.-</ecNumber>
    </submittedName>
</protein>
<dbReference type="RefSeq" id="WP_346754928.1">
    <property type="nucleotide sequence ID" value="NZ_JAUJEA010000013.1"/>
</dbReference>
<evidence type="ECO:0000259" key="1">
    <source>
        <dbReference type="Pfam" id="PF00535"/>
    </source>
</evidence>
<dbReference type="Pfam" id="PF00535">
    <property type="entry name" value="Glycos_transf_2"/>
    <property type="match status" value="1"/>
</dbReference>
<evidence type="ECO:0000313" key="2">
    <source>
        <dbReference type="EMBL" id="MDN5204909.1"/>
    </source>
</evidence>
<dbReference type="InterPro" id="IPR001173">
    <property type="entry name" value="Glyco_trans_2-like"/>
</dbReference>
<gene>
    <name evidence="2" type="ORF">QQ008_26195</name>
</gene>
<comment type="caution">
    <text evidence="2">The sequence shown here is derived from an EMBL/GenBank/DDBJ whole genome shotgun (WGS) entry which is preliminary data.</text>
</comment>
<reference evidence="2" key="1">
    <citation type="submission" date="2023-06" db="EMBL/GenBank/DDBJ databases">
        <title>Genomic of Parafulvivirga corallium.</title>
        <authorList>
            <person name="Wang G."/>
        </authorList>
    </citation>
    <scope>NUCLEOTIDE SEQUENCE</scope>
    <source>
        <strain evidence="2">BMA10</strain>
    </source>
</reference>
<dbReference type="Gene3D" id="3.90.550.10">
    <property type="entry name" value="Spore Coat Polysaccharide Biosynthesis Protein SpsA, Chain A"/>
    <property type="match status" value="1"/>
</dbReference>
<organism evidence="2 3">
    <name type="scientific">Splendidivirga corallicola</name>
    <dbReference type="NCBI Taxonomy" id="3051826"/>
    <lineage>
        <taxon>Bacteria</taxon>
        <taxon>Pseudomonadati</taxon>
        <taxon>Bacteroidota</taxon>
        <taxon>Cytophagia</taxon>
        <taxon>Cytophagales</taxon>
        <taxon>Splendidivirgaceae</taxon>
        <taxon>Splendidivirga</taxon>
    </lineage>
</organism>